<dbReference type="EMBL" id="BJXX01000221">
    <property type="protein sequence ID" value="GEN36728.1"/>
    <property type="molecule type" value="Genomic_DNA"/>
</dbReference>
<dbReference type="Pfam" id="PF00535">
    <property type="entry name" value="Glycos_transf_2"/>
    <property type="match status" value="1"/>
</dbReference>
<dbReference type="SUPFAM" id="SSF53448">
    <property type="entry name" value="Nucleotide-diphospho-sugar transferases"/>
    <property type="match status" value="1"/>
</dbReference>
<dbReference type="InterPro" id="IPR001173">
    <property type="entry name" value="Glyco_trans_2-like"/>
</dbReference>
<comment type="caution">
    <text evidence="3">The sequence shown here is derived from an EMBL/GenBank/DDBJ whole genome shotgun (WGS) entry which is preliminary data.</text>
</comment>
<comment type="similarity">
    <text evidence="1">Belongs to the glycosyltransferase 2 family.</text>
</comment>
<sequence length="432" mass="50793">MKITIFTPTYNRAHTLSRLYNSIKNQIFTDFEWIIVDDGSIDSTNQLVQKFINEDKVDIKYLFLENGGKHRAIKKGLEFARGELFFIVDSDDHLLKNSLEKIWNVWEGLDKQKRKYAGVAGLRGYDEKNIIGNTFQGVYLDADSIDFRYIYNIKGDKAEVIRTELLREVNIPEYSGEKFLTEAVFWNEIASRGYKFRWFNDIIYICDYQSDGLSANYRNLLIESWRGTCKYFVDLLNSNKIPRDIKLNVILEEYLNLCFVSQKPKEEIVGGLLYLTSNPIFNEIMDMIEQRVILHNSVKSNFDLYVFWEEKEREWLKRGIKSIVIYGGGEHTDRLLRYLNFKNINICGIADSNVNLIGKEIGGYKINNIESYYSNSLDLVLISSFKFENEIFEQLSECFQGKKTKIYRLYHENPDVKMSIYGQLYWNNEVKK</sequence>
<dbReference type="Gene3D" id="3.90.550.10">
    <property type="entry name" value="Spore Coat Polysaccharide Biosynthesis Protein SpsA, Chain A"/>
    <property type="match status" value="1"/>
</dbReference>
<dbReference type="PANTHER" id="PTHR43685">
    <property type="entry name" value="GLYCOSYLTRANSFERASE"/>
    <property type="match status" value="1"/>
</dbReference>
<dbReference type="InterPro" id="IPR050834">
    <property type="entry name" value="Glycosyltransf_2"/>
</dbReference>
<dbReference type="Proteomes" id="UP000321157">
    <property type="component" value="Unassembled WGS sequence"/>
</dbReference>
<evidence type="ECO:0000259" key="2">
    <source>
        <dbReference type="Pfam" id="PF00535"/>
    </source>
</evidence>
<organism evidence="3 4">
    <name type="scientific">Aneurinibacillus danicus</name>
    <dbReference type="NCBI Taxonomy" id="267746"/>
    <lineage>
        <taxon>Bacteria</taxon>
        <taxon>Bacillati</taxon>
        <taxon>Bacillota</taxon>
        <taxon>Bacilli</taxon>
        <taxon>Bacillales</taxon>
        <taxon>Paenibacillaceae</taxon>
        <taxon>Aneurinibacillus group</taxon>
        <taxon>Aneurinibacillus</taxon>
    </lineage>
</organism>
<dbReference type="RefSeq" id="WP_146812358.1">
    <property type="nucleotide sequence ID" value="NZ_BJXX01000221.1"/>
</dbReference>
<dbReference type="OrthoDB" id="9810303at2"/>
<evidence type="ECO:0000313" key="4">
    <source>
        <dbReference type="Proteomes" id="UP000321157"/>
    </source>
</evidence>
<proteinExistence type="inferred from homology"/>
<reference evidence="3 4" key="1">
    <citation type="submission" date="2019-07" db="EMBL/GenBank/DDBJ databases">
        <title>Whole genome shotgun sequence of Aneurinibacillus danicus NBRC 102444.</title>
        <authorList>
            <person name="Hosoyama A."/>
            <person name="Uohara A."/>
            <person name="Ohji S."/>
            <person name="Ichikawa N."/>
        </authorList>
    </citation>
    <scope>NUCLEOTIDE SEQUENCE [LARGE SCALE GENOMIC DNA]</scope>
    <source>
        <strain evidence="3 4">NBRC 102444</strain>
    </source>
</reference>
<dbReference type="Gene3D" id="3.40.50.720">
    <property type="entry name" value="NAD(P)-binding Rossmann-like Domain"/>
    <property type="match status" value="1"/>
</dbReference>
<feature type="domain" description="Glycosyltransferase 2-like" evidence="2">
    <location>
        <begin position="4"/>
        <end position="108"/>
    </location>
</feature>
<dbReference type="PANTHER" id="PTHR43685:SF11">
    <property type="entry name" value="GLYCOSYLTRANSFERASE TAGX-RELATED"/>
    <property type="match status" value="1"/>
</dbReference>
<protein>
    <recommendedName>
        <fullName evidence="2">Glycosyltransferase 2-like domain-containing protein</fullName>
    </recommendedName>
</protein>
<evidence type="ECO:0000256" key="1">
    <source>
        <dbReference type="ARBA" id="ARBA00006739"/>
    </source>
</evidence>
<dbReference type="AlphaFoldDB" id="A0A511VFJ0"/>
<keyword evidence="4" id="KW-1185">Reference proteome</keyword>
<dbReference type="CDD" id="cd00761">
    <property type="entry name" value="Glyco_tranf_GTA_type"/>
    <property type="match status" value="1"/>
</dbReference>
<name>A0A511VFJ0_9BACL</name>
<evidence type="ECO:0000313" key="3">
    <source>
        <dbReference type="EMBL" id="GEN36728.1"/>
    </source>
</evidence>
<dbReference type="InterPro" id="IPR029044">
    <property type="entry name" value="Nucleotide-diphossugar_trans"/>
</dbReference>
<gene>
    <name evidence="3" type="ORF">ADA01nite_41880</name>
</gene>
<accession>A0A511VFJ0</accession>